<evidence type="ECO:0000313" key="3">
    <source>
        <dbReference type="Proteomes" id="UP000007115"/>
    </source>
</evidence>
<accession>G9NCD7</accession>
<proteinExistence type="predicted"/>
<dbReference type="GeneID" id="25796611"/>
<feature type="compositionally biased region" description="Basic and acidic residues" evidence="1">
    <location>
        <begin position="10"/>
        <end position="23"/>
    </location>
</feature>
<dbReference type="HOGENOM" id="CLU_1461514_0_0_1"/>
<protein>
    <submittedName>
        <fullName evidence="2">Uncharacterized protein</fullName>
    </submittedName>
</protein>
<organism evidence="2 3">
    <name type="scientific">Hypocrea virens (strain Gv29-8 / FGSC 10586)</name>
    <name type="common">Gliocladium virens</name>
    <name type="synonym">Trichoderma virens</name>
    <dbReference type="NCBI Taxonomy" id="413071"/>
    <lineage>
        <taxon>Eukaryota</taxon>
        <taxon>Fungi</taxon>
        <taxon>Dikarya</taxon>
        <taxon>Ascomycota</taxon>
        <taxon>Pezizomycotina</taxon>
        <taxon>Sordariomycetes</taxon>
        <taxon>Hypocreomycetidae</taxon>
        <taxon>Hypocreales</taxon>
        <taxon>Hypocreaceae</taxon>
        <taxon>Trichoderma</taxon>
    </lineage>
</organism>
<keyword evidence="3" id="KW-1185">Reference proteome</keyword>
<evidence type="ECO:0000256" key="1">
    <source>
        <dbReference type="SAM" id="MobiDB-lite"/>
    </source>
</evidence>
<reference evidence="2 3" key="1">
    <citation type="journal article" date="2011" name="Genome Biol.">
        <title>Comparative genome sequence analysis underscores mycoparasitism as the ancestral life style of Trichoderma.</title>
        <authorList>
            <person name="Kubicek C.P."/>
            <person name="Herrera-Estrella A."/>
            <person name="Seidl-Seiboth V."/>
            <person name="Martinez D.A."/>
            <person name="Druzhinina I.S."/>
            <person name="Thon M."/>
            <person name="Zeilinger S."/>
            <person name="Casas-Flores S."/>
            <person name="Horwitz B.A."/>
            <person name="Mukherjee P.K."/>
            <person name="Mukherjee M."/>
            <person name="Kredics L."/>
            <person name="Alcaraz L.D."/>
            <person name="Aerts A."/>
            <person name="Antal Z."/>
            <person name="Atanasova L."/>
            <person name="Cervantes-Badillo M.G."/>
            <person name="Challacombe J."/>
            <person name="Chertkov O."/>
            <person name="McCluskey K."/>
            <person name="Coulpier F."/>
            <person name="Deshpande N."/>
            <person name="von Doehren H."/>
            <person name="Ebbole D.J."/>
            <person name="Esquivel-Naranjo E.U."/>
            <person name="Fekete E."/>
            <person name="Flipphi M."/>
            <person name="Glaser F."/>
            <person name="Gomez-Rodriguez E.Y."/>
            <person name="Gruber S."/>
            <person name="Han C."/>
            <person name="Henrissat B."/>
            <person name="Hermosa R."/>
            <person name="Hernandez-Onate M."/>
            <person name="Karaffa L."/>
            <person name="Kosti I."/>
            <person name="Le Crom S."/>
            <person name="Lindquist E."/>
            <person name="Lucas S."/>
            <person name="Luebeck M."/>
            <person name="Luebeck P.S."/>
            <person name="Margeot A."/>
            <person name="Metz B."/>
            <person name="Misra M."/>
            <person name="Nevalainen H."/>
            <person name="Omann M."/>
            <person name="Packer N."/>
            <person name="Perrone G."/>
            <person name="Uresti-Rivera E.E."/>
            <person name="Salamov A."/>
            <person name="Schmoll M."/>
            <person name="Seiboth B."/>
            <person name="Shapiro H."/>
            <person name="Sukno S."/>
            <person name="Tamayo-Ramos J.A."/>
            <person name="Tisch D."/>
            <person name="Wiest A."/>
            <person name="Wilkinson H.H."/>
            <person name="Zhang M."/>
            <person name="Coutinho P.M."/>
            <person name="Kenerley C.M."/>
            <person name="Monte E."/>
            <person name="Baker S.E."/>
            <person name="Grigoriev I.V."/>
        </authorList>
    </citation>
    <scope>NUCLEOTIDE SEQUENCE [LARGE SCALE GENOMIC DNA]</scope>
    <source>
        <strain evidence="3">Gv29-8 / FGSC 10586</strain>
    </source>
</reference>
<dbReference type="InParanoid" id="G9NCD7"/>
<dbReference type="VEuPathDB" id="FungiDB:TRIVIDRAFT_64727"/>
<dbReference type="EMBL" id="ABDF02000092">
    <property type="protein sequence ID" value="EHK15361.1"/>
    <property type="molecule type" value="Genomic_DNA"/>
</dbReference>
<gene>
    <name evidence="2" type="ORF">TRIVIDRAFT_64727</name>
</gene>
<name>G9NCD7_HYPVG</name>
<comment type="caution">
    <text evidence="2">The sequence shown here is derived from an EMBL/GenBank/DDBJ whole genome shotgun (WGS) entry which is preliminary data.</text>
</comment>
<dbReference type="AlphaFoldDB" id="G9NCD7"/>
<feature type="region of interest" description="Disordered" evidence="1">
    <location>
        <begin position="1"/>
        <end position="23"/>
    </location>
</feature>
<dbReference type="Proteomes" id="UP000007115">
    <property type="component" value="Unassembled WGS sequence"/>
</dbReference>
<dbReference type="RefSeq" id="XP_013949562.1">
    <property type="nucleotide sequence ID" value="XM_014094087.1"/>
</dbReference>
<evidence type="ECO:0000313" key="2">
    <source>
        <dbReference type="EMBL" id="EHK15361.1"/>
    </source>
</evidence>
<sequence>MYPRRKASRKSSDGCQAEKAKKDVTGDIRTEGQNSFVLAYKGCWDEAQRGAVIGRDTGGGESYRAGGVGALAGWMFACVSWDADVGLSLSTGAVLCVCRTLGAREAKKDATKTARTKEQKVKAPKRSKLLNRLSLSNSATSLNINLFVLTYKGCLSGMPDVGLVLREQRGNYVAVCIYMTKKDEM</sequence>